<accession>A0A3D0ZQW4</accession>
<organism evidence="2 3">
    <name type="scientific">candidate division WWE3 bacterium</name>
    <dbReference type="NCBI Taxonomy" id="2053526"/>
    <lineage>
        <taxon>Bacteria</taxon>
        <taxon>Katanobacteria</taxon>
    </lineage>
</organism>
<protein>
    <submittedName>
        <fullName evidence="2">Uncharacterized protein</fullName>
    </submittedName>
</protein>
<reference evidence="2 3" key="1">
    <citation type="journal article" date="2018" name="Nat. Biotechnol.">
        <title>A standardized bacterial taxonomy based on genome phylogeny substantially revises the tree of life.</title>
        <authorList>
            <person name="Parks D.H."/>
            <person name="Chuvochina M."/>
            <person name="Waite D.W."/>
            <person name="Rinke C."/>
            <person name="Skarshewski A."/>
            <person name="Chaumeil P.A."/>
            <person name="Hugenholtz P."/>
        </authorList>
    </citation>
    <scope>NUCLEOTIDE SEQUENCE [LARGE SCALE GENOMIC DNA]</scope>
    <source>
        <strain evidence="2">UBA11701</strain>
    </source>
</reference>
<dbReference type="EMBL" id="DOZN01000028">
    <property type="protein sequence ID" value="HCC42675.1"/>
    <property type="molecule type" value="Genomic_DNA"/>
</dbReference>
<evidence type="ECO:0000313" key="2">
    <source>
        <dbReference type="EMBL" id="HCC42675.1"/>
    </source>
</evidence>
<evidence type="ECO:0000313" key="3">
    <source>
        <dbReference type="Proteomes" id="UP000263336"/>
    </source>
</evidence>
<dbReference type="Proteomes" id="UP000263336">
    <property type="component" value="Unassembled WGS sequence"/>
</dbReference>
<evidence type="ECO:0000256" key="1">
    <source>
        <dbReference type="SAM" id="MobiDB-lite"/>
    </source>
</evidence>
<gene>
    <name evidence="2" type="ORF">DEP93_04405</name>
</gene>
<comment type="caution">
    <text evidence="2">The sequence shown here is derived from an EMBL/GenBank/DDBJ whole genome shotgun (WGS) entry which is preliminary data.</text>
</comment>
<dbReference type="AlphaFoldDB" id="A0A3D0ZQW4"/>
<feature type="compositionally biased region" description="Polar residues" evidence="1">
    <location>
        <begin position="10"/>
        <end position="20"/>
    </location>
</feature>
<feature type="region of interest" description="Disordered" evidence="1">
    <location>
        <begin position="1"/>
        <end position="30"/>
    </location>
</feature>
<name>A0A3D0ZQW4_UNCKA</name>
<sequence>MSVETHSEDGSINSLMSEQGSAGGSAEKTPGTAFARKEDLQVPESWQEKTRNYFGVQSYYVLPELNGRGLSIKKYAAPKYKDLMEELAPEVGYIKERLSALENRSYVESQDSYEKLLEDALNSMHGFYDWGGRRAEKIDYFYNDFPAEAEEYVFAVNEILLPVLFSIERSVKTDEERDRAAESLLKYVNISGEGSDSEEVCVSLAKVGGLSSADAFLKKLGHVRAVQQDYYRESVQEDIDDTLLFLRGERDDFPNYCGYGEDVESAKALLDYLTKTLPENGIIPMDPDEMEFGDRLDFVAAYMDTLSLSLQSGEDREKFLQFVSELMEHEHEGMLSAYVRAIKNAGVEESTPMLLGNLKSENIDKMRLSAEILFRLELGKMGVTTEGVECLGKLYDLGKYNNPDFFVRRLNDSGLMAVLSEKEGGIEGVFPLNIYAEENAVQAEVRQLMSQELFLPKADESAGQRQERERYLQLFMKNYELIFNDKFFEGTGLRLNSLDLHEQGWFLLSYLELSGQENTEGLTRLKSFVTEYGEYGLKSFLALEYGGSGQEILDFAEAPGLSKEAKLAIFKNFYAIANEALNWRGVFGQAETGVGYEFAPQVHEAFVRKNAEFLKAAQIIAGGKGGDVTIGELMKNMDTIVFSLRALKGVYEKNSDLKLEQKPQIQDERDKDGNLIESASSSFILLDEGRGARIVVSIRPHPTARQGNSSGGEARMNFSVTNLRTYETARIGFDLSDYGEFTGEADKPPTVSLDMGVGKPDRVAGIWPSQRVGRVLELVEGSEGGHNELSFKPEVAEHFPDVAERFRGYIESKFVVWS</sequence>
<proteinExistence type="predicted"/>